<dbReference type="SUPFAM" id="SSF63411">
    <property type="entry name" value="LuxS/MPP-like metallohydrolase"/>
    <property type="match status" value="2"/>
</dbReference>
<dbReference type="PANTHER" id="PTHR11851">
    <property type="entry name" value="METALLOPROTEASE"/>
    <property type="match status" value="1"/>
</dbReference>
<dbReference type="Pfam" id="PF00675">
    <property type="entry name" value="Peptidase_M16"/>
    <property type="match status" value="1"/>
</dbReference>
<gene>
    <name evidence="6" type="ORF">ENS31_10380</name>
</gene>
<comment type="caution">
    <text evidence="6">The sequence shown here is derived from an EMBL/GenBank/DDBJ whole genome shotgun (WGS) entry which is preliminary data.</text>
</comment>
<dbReference type="Pfam" id="PF05193">
    <property type="entry name" value="Peptidase_M16_C"/>
    <property type="match status" value="1"/>
</dbReference>
<dbReference type="InterPro" id="IPR011765">
    <property type="entry name" value="Pept_M16_N"/>
</dbReference>
<evidence type="ECO:0000259" key="5">
    <source>
        <dbReference type="Pfam" id="PF05193"/>
    </source>
</evidence>
<protein>
    <submittedName>
        <fullName evidence="6">Insulinase family protein</fullName>
    </submittedName>
</protein>
<dbReference type="Gene3D" id="3.30.830.10">
    <property type="entry name" value="Metalloenzyme, LuxS/M16 peptidase-like"/>
    <property type="match status" value="2"/>
</dbReference>
<evidence type="ECO:0000313" key="6">
    <source>
        <dbReference type="EMBL" id="HFI91913.1"/>
    </source>
</evidence>
<dbReference type="GO" id="GO:0046872">
    <property type="term" value="F:metal ion binding"/>
    <property type="evidence" value="ECO:0007669"/>
    <property type="project" value="InterPro"/>
</dbReference>
<name>A0A7V2ZL76_9BACT</name>
<dbReference type="InterPro" id="IPR011249">
    <property type="entry name" value="Metalloenz_LuxS/M16"/>
</dbReference>
<comment type="similarity">
    <text evidence="2 3">Belongs to the peptidase M16 family.</text>
</comment>
<dbReference type="InterPro" id="IPR001431">
    <property type="entry name" value="Pept_M16_Zn_BS"/>
</dbReference>
<evidence type="ECO:0000256" key="2">
    <source>
        <dbReference type="ARBA" id="ARBA00007261"/>
    </source>
</evidence>
<dbReference type="GO" id="GO:0006508">
    <property type="term" value="P:proteolysis"/>
    <property type="evidence" value="ECO:0007669"/>
    <property type="project" value="InterPro"/>
</dbReference>
<dbReference type="PROSITE" id="PS00143">
    <property type="entry name" value="INSULINASE"/>
    <property type="match status" value="1"/>
</dbReference>
<dbReference type="EMBL" id="DSUJ01000008">
    <property type="protein sequence ID" value="HFI91913.1"/>
    <property type="molecule type" value="Genomic_DNA"/>
</dbReference>
<organism evidence="6">
    <name type="scientific">Ignavibacterium album</name>
    <dbReference type="NCBI Taxonomy" id="591197"/>
    <lineage>
        <taxon>Bacteria</taxon>
        <taxon>Pseudomonadati</taxon>
        <taxon>Ignavibacteriota</taxon>
        <taxon>Ignavibacteria</taxon>
        <taxon>Ignavibacteriales</taxon>
        <taxon>Ignavibacteriaceae</taxon>
        <taxon>Ignavibacterium</taxon>
    </lineage>
</organism>
<reference evidence="6" key="1">
    <citation type="journal article" date="2020" name="mSystems">
        <title>Genome- and Community-Level Interaction Insights into Carbon Utilization and Element Cycling Functions of Hydrothermarchaeota in Hydrothermal Sediment.</title>
        <authorList>
            <person name="Zhou Z."/>
            <person name="Liu Y."/>
            <person name="Xu W."/>
            <person name="Pan J."/>
            <person name="Luo Z.H."/>
            <person name="Li M."/>
        </authorList>
    </citation>
    <scope>NUCLEOTIDE SEQUENCE [LARGE SCALE GENOMIC DNA]</scope>
    <source>
        <strain evidence="6">SpSt-479</strain>
    </source>
</reference>
<dbReference type="FunFam" id="3.30.830.10:FF:000008">
    <property type="entry name" value="Mitochondrial-processing peptidase subunit beta"/>
    <property type="match status" value="1"/>
</dbReference>
<dbReference type="InterPro" id="IPR050361">
    <property type="entry name" value="MPP/UQCRC_Complex"/>
</dbReference>
<evidence type="ECO:0000256" key="1">
    <source>
        <dbReference type="ARBA" id="ARBA00001947"/>
    </source>
</evidence>
<feature type="domain" description="Peptidase M16 N-terminal" evidence="4">
    <location>
        <begin position="14"/>
        <end position="161"/>
    </location>
</feature>
<dbReference type="GO" id="GO:0004222">
    <property type="term" value="F:metalloendopeptidase activity"/>
    <property type="evidence" value="ECO:0007669"/>
    <property type="project" value="InterPro"/>
</dbReference>
<dbReference type="PANTHER" id="PTHR11851:SF49">
    <property type="entry name" value="MITOCHONDRIAL-PROCESSING PEPTIDASE SUBUNIT ALPHA"/>
    <property type="match status" value="1"/>
</dbReference>
<dbReference type="AlphaFoldDB" id="A0A7V2ZL76"/>
<feature type="domain" description="Peptidase M16 C-terminal" evidence="5">
    <location>
        <begin position="168"/>
        <end position="340"/>
    </location>
</feature>
<accession>A0A7V2ZL76</accession>
<dbReference type="InterPro" id="IPR007863">
    <property type="entry name" value="Peptidase_M16_C"/>
</dbReference>
<evidence type="ECO:0000256" key="3">
    <source>
        <dbReference type="RuleBase" id="RU004447"/>
    </source>
</evidence>
<proteinExistence type="inferred from homology"/>
<comment type="cofactor">
    <cofactor evidence="1">
        <name>Zn(2+)</name>
        <dbReference type="ChEBI" id="CHEBI:29105"/>
    </cofactor>
</comment>
<evidence type="ECO:0000259" key="4">
    <source>
        <dbReference type="Pfam" id="PF00675"/>
    </source>
</evidence>
<sequence>MDNYKITVLPGGVRVISEFIPHFKSFSLGFWINVGSRDENSRNNGITHFIEHMIFKGTKNRTAKQISDAIESYGGYLNAFTSKEETCVYVRGLENNFNLYFDVLSDLVQNPLFKESHIKKEAGVVIDELRDIEDNPEELIFDKFEEKIFSGNSLSYPIIGTEKNILSFNSTLLHQFHKKYYRADNLLIVSSGCIEHEKIVELAKKSILLKSGATNTKRKSFVKNFADDYYIEKETNQIHTIIGKTSFGFNDERRTALKVLTTLLGEGSSSRLFQAVREKLGITYQINSFLNSYKDVSAFGVYYSTSEKHWEKVYNIITREFNKIIDGKIKDNEIKRVKEYLKGNTILSLENTTNRMIRLANSILHYGKILSLEETIKKIDSVTKEELIEIAKEVLSSKELITITLGTKNKSINKAA</sequence>